<sequence length="96" mass="10421">MMICMSSEIKVGISSQETCKRGAERQQCGALRRAISDCDIIESLQIGAQLQRAMKRCEEVSGLVDQNPLVILSQINSLVGGEFAQGFLNKFLSGGK</sequence>
<accession>A0A016V342</accession>
<dbReference type="AlphaFoldDB" id="A0A016V342"/>
<protein>
    <submittedName>
        <fullName evidence="1">Uncharacterized protein</fullName>
    </submittedName>
</protein>
<dbReference type="EMBL" id="JARK01001355">
    <property type="protein sequence ID" value="EYC21676.1"/>
    <property type="molecule type" value="Genomic_DNA"/>
</dbReference>
<dbReference type="OrthoDB" id="5792800at2759"/>
<evidence type="ECO:0000313" key="2">
    <source>
        <dbReference type="Proteomes" id="UP000024635"/>
    </source>
</evidence>
<proteinExistence type="predicted"/>
<dbReference type="Proteomes" id="UP000024635">
    <property type="component" value="Unassembled WGS sequence"/>
</dbReference>
<evidence type="ECO:0000313" key="1">
    <source>
        <dbReference type="EMBL" id="EYC21676.1"/>
    </source>
</evidence>
<reference evidence="2" key="1">
    <citation type="journal article" date="2015" name="Nat. Genet.">
        <title>The genome and transcriptome of the zoonotic hookworm Ancylostoma ceylanicum identify infection-specific gene families.</title>
        <authorList>
            <person name="Schwarz E.M."/>
            <person name="Hu Y."/>
            <person name="Antoshechkin I."/>
            <person name="Miller M.M."/>
            <person name="Sternberg P.W."/>
            <person name="Aroian R.V."/>
        </authorList>
    </citation>
    <scope>NUCLEOTIDE SEQUENCE</scope>
    <source>
        <strain evidence="2">HY135</strain>
    </source>
</reference>
<keyword evidence="2" id="KW-1185">Reference proteome</keyword>
<organism evidence="1 2">
    <name type="scientific">Ancylostoma ceylanicum</name>
    <dbReference type="NCBI Taxonomy" id="53326"/>
    <lineage>
        <taxon>Eukaryota</taxon>
        <taxon>Metazoa</taxon>
        <taxon>Ecdysozoa</taxon>
        <taxon>Nematoda</taxon>
        <taxon>Chromadorea</taxon>
        <taxon>Rhabditida</taxon>
        <taxon>Rhabditina</taxon>
        <taxon>Rhabditomorpha</taxon>
        <taxon>Strongyloidea</taxon>
        <taxon>Ancylostomatidae</taxon>
        <taxon>Ancylostomatinae</taxon>
        <taxon>Ancylostoma</taxon>
    </lineage>
</organism>
<gene>
    <name evidence="1" type="primary">Acey_s0019.g3956</name>
    <name evidence="1" type="synonym">Acey-Y32G9B.1</name>
    <name evidence="1" type="ORF">Y032_0019g3956</name>
</gene>
<comment type="caution">
    <text evidence="1">The sequence shown here is derived from an EMBL/GenBank/DDBJ whole genome shotgun (WGS) entry which is preliminary data.</text>
</comment>
<name>A0A016V342_9BILA</name>